<dbReference type="Proteomes" id="UP000256541">
    <property type="component" value="Unassembled WGS sequence"/>
</dbReference>
<sequence>MAESETTTDTETPAADSAPADSAPADSAPAPDAEPTPEREVLGWLEFGEASRVLATSVLESGFVPDFVIAIARGGLLPAGALAYATGTKSCGSLNVEFYTDVETTLPEPIILPPMMDNTALIGKNILLVDDVADSGRTLALVVGLLERVGVIVKTATLYSKPRSVIEPDFYWKKTDRWIVFPWSAHPPVTV</sequence>
<dbReference type="OrthoDB" id="307631at2"/>
<dbReference type="Pfam" id="PF00156">
    <property type="entry name" value="Pribosyltran"/>
    <property type="match status" value="1"/>
</dbReference>
<reference evidence="5 6" key="1">
    <citation type="submission" date="2017-04" db="EMBL/GenBank/DDBJ databases">
        <title>Comparative genome analysis of Subtercola boreus.</title>
        <authorList>
            <person name="Cho Y.-J."/>
            <person name="Cho A."/>
            <person name="Kim O.-S."/>
            <person name="Lee J.-I."/>
        </authorList>
    </citation>
    <scope>NUCLEOTIDE SEQUENCE [LARGE SCALE GENOMIC DNA]</scope>
    <source>
        <strain evidence="5 6">P27479</strain>
    </source>
</reference>
<dbReference type="EMBL" id="NBXB01000029">
    <property type="protein sequence ID" value="RFA13950.1"/>
    <property type="molecule type" value="Genomic_DNA"/>
</dbReference>
<evidence type="ECO:0000256" key="1">
    <source>
        <dbReference type="ARBA" id="ARBA00022676"/>
    </source>
</evidence>
<evidence type="ECO:0000313" key="6">
    <source>
        <dbReference type="Proteomes" id="UP000256541"/>
    </source>
</evidence>
<feature type="domain" description="Phosphoribosyltransferase" evidence="4">
    <location>
        <begin position="46"/>
        <end position="185"/>
    </location>
</feature>
<evidence type="ECO:0000313" key="5">
    <source>
        <dbReference type="EMBL" id="RFA13950.1"/>
    </source>
</evidence>
<dbReference type="CDD" id="cd06223">
    <property type="entry name" value="PRTases_typeI"/>
    <property type="match status" value="1"/>
</dbReference>
<dbReference type="InterPro" id="IPR029057">
    <property type="entry name" value="PRTase-like"/>
</dbReference>
<dbReference type="AlphaFoldDB" id="A0A3E0VW64"/>
<gene>
    <name evidence="5" type="ORF">B7R22_09960</name>
</gene>
<evidence type="ECO:0000259" key="4">
    <source>
        <dbReference type="Pfam" id="PF00156"/>
    </source>
</evidence>
<protein>
    <submittedName>
        <fullName evidence="5">Phosphoribosyltransferase</fullName>
    </submittedName>
</protein>
<proteinExistence type="predicted"/>
<dbReference type="PANTHER" id="PTHR43363:SF1">
    <property type="entry name" value="HYPOXANTHINE-GUANINE PHOSPHORIBOSYLTRANSFERASE"/>
    <property type="match status" value="1"/>
</dbReference>
<dbReference type="RefSeq" id="WP_116411611.1">
    <property type="nucleotide sequence ID" value="NZ_NBXB01000029.1"/>
</dbReference>
<dbReference type="InterPro" id="IPR000836">
    <property type="entry name" value="PRTase_dom"/>
</dbReference>
<dbReference type="PANTHER" id="PTHR43363">
    <property type="entry name" value="HYPOXANTHINE PHOSPHORIBOSYLTRANSFERASE"/>
    <property type="match status" value="1"/>
</dbReference>
<keyword evidence="1 5" id="KW-0328">Glycosyltransferase</keyword>
<dbReference type="SUPFAM" id="SSF53271">
    <property type="entry name" value="PRTase-like"/>
    <property type="match status" value="1"/>
</dbReference>
<feature type="compositionally biased region" description="Low complexity" evidence="3">
    <location>
        <begin position="1"/>
        <end position="33"/>
    </location>
</feature>
<accession>A0A3E0VW64</accession>
<dbReference type="GO" id="GO:0016757">
    <property type="term" value="F:glycosyltransferase activity"/>
    <property type="evidence" value="ECO:0007669"/>
    <property type="project" value="UniProtKB-KW"/>
</dbReference>
<organism evidence="5 6">
    <name type="scientific">Subtercola boreus</name>
    <dbReference type="NCBI Taxonomy" id="120213"/>
    <lineage>
        <taxon>Bacteria</taxon>
        <taxon>Bacillati</taxon>
        <taxon>Actinomycetota</taxon>
        <taxon>Actinomycetes</taxon>
        <taxon>Micrococcales</taxon>
        <taxon>Microbacteriaceae</taxon>
        <taxon>Subtercola</taxon>
    </lineage>
</organism>
<evidence type="ECO:0000256" key="2">
    <source>
        <dbReference type="ARBA" id="ARBA00022679"/>
    </source>
</evidence>
<evidence type="ECO:0000256" key="3">
    <source>
        <dbReference type="SAM" id="MobiDB-lite"/>
    </source>
</evidence>
<feature type="region of interest" description="Disordered" evidence="3">
    <location>
        <begin position="1"/>
        <end position="37"/>
    </location>
</feature>
<comment type="caution">
    <text evidence="5">The sequence shown here is derived from an EMBL/GenBank/DDBJ whole genome shotgun (WGS) entry which is preliminary data.</text>
</comment>
<keyword evidence="2 5" id="KW-0808">Transferase</keyword>
<name>A0A3E0VW64_9MICO</name>
<dbReference type="Gene3D" id="3.40.50.2020">
    <property type="match status" value="1"/>
</dbReference>